<proteinExistence type="predicted"/>
<organism evidence="3 4">
    <name type="scientific">Amycolatopsis dendrobii</name>
    <dbReference type="NCBI Taxonomy" id="2760662"/>
    <lineage>
        <taxon>Bacteria</taxon>
        <taxon>Bacillati</taxon>
        <taxon>Actinomycetota</taxon>
        <taxon>Actinomycetes</taxon>
        <taxon>Pseudonocardiales</taxon>
        <taxon>Pseudonocardiaceae</taxon>
        <taxon>Amycolatopsis</taxon>
    </lineage>
</organism>
<keyword evidence="2" id="KW-0472">Membrane</keyword>
<feature type="region of interest" description="Disordered" evidence="1">
    <location>
        <begin position="44"/>
        <end position="64"/>
    </location>
</feature>
<keyword evidence="4" id="KW-1185">Reference proteome</keyword>
<comment type="caution">
    <text evidence="3">The sequence shown here is derived from an EMBL/GenBank/DDBJ whole genome shotgun (WGS) entry which is preliminary data.</text>
</comment>
<keyword evidence="2" id="KW-0812">Transmembrane</keyword>
<feature type="transmembrane region" description="Helical" evidence="2">
    <location>
        <begin position="69"/>
        <end position="88"/>
    </location>
</feature>
<dbReference type="Proteomes" id="UP000526734">
    <property type="component" value="Unassembled WGS sequence"/>
</dbReference>
<evidence type="ECO:0000313" key="3">
    <source>
        <dbReference type="EMBL" id="MBB1157089.1"/>
    </source>
</evidence>
<evidence type="ECO:0000313" key="4">
    <source>
        <dbReference type="Proteomes" id="UP000526734"/>
    </source>
</evidence>
<name>A0A7W3W1F5_9PSEU</name>
<dbReference type="AlphaFoldDB" id="A0A7W3W1F5"/>
<gene>
    <name evidence="3" type="ORF">H4281_28425</name>
</gene>
<reference evidence="3 4" key="1">
    <citation type="submission" date="2020-08" db="EMBL/GenBank/DDBJ databases">
        <title>Amycolatopsis sp. nov. DR6-1 isolated from Dendrobium heterocarpum.</title>
        <authorList>
            <person name="Tedsree N."/>
            <person name="Kuncharoen N."/>
            <person name="Likhitwitayawuid K."/>
            <person name="Tanasupawat S."/>
        </authorList>
    </citation>
    <scope>NUCLEOTIDE SEQUENCE [LARGE SCALE GENOMIC DNA]</scope>
    <source>
        <strain evidence="3 4">DR6-1</strain>
    </source>
</reference>
<sequence length="91" mass="10277">MIGIGSPRHRRDMAADFRYWCGECGYRTPWLTRPQSAEQRARHYARCHPGVPPRGQAERRRSDSGGAGCLVLVGVLLLIVVAVAVWRYQAR</sequence>
<accession>A0A7W3W1F5</accession>
<keyword evidence="2" id="KW-1133">Transmembrane helix</keyword>
<dbReference type="EMBL" id="JACGZW010000010">
    <property type="protein sequence ID" value="MBB1157089.1"/>
    <property type="molecule type" value="Genomic_DNA"/>
</dbReference>
<evidence type="ECO:0000256" key="1">
    <source>
        <dbReference type="SAM" id="MobiDB-lite"/>
    </source>
</evidence>
<protein>
    <submittedName>
        <fullName evidence="3">Uncharacterized protein</fullName>
    </submittedName>
</protein>
<evidence type="ECO:0000256" key="2">
    <source>
        <dbReference type="SAM" id="Phobius"/>
    </source>
</evidence>